<organism evidence="3 4">
    <name type="scientific">Capronia coronata CBS 617.96</name>
    <dbReference type="NCBI Taxonomy" id="1182541"/>
    <lineage>
        <taxon>Eukaryota</taxon>
        <taxon>Fungi</taxon>
        <taxon>Dikarya</taxon>
        <taxon>Ascomycota</taxon>
        <taxon>Pezizomycotina</taxon>
        <taxon>Eurotiomycetes</taxon>
        <taxon>Chaetothyriomycetidae</taxon>
        <taxon>Chaetothyriales</taxon>
        <taxon>Herpotrichiellaceae</taxon>
        <taxon>Capronia</taxon>
    </lineage>
</organism>
<accession>W9YDD5</accession>
<sequence length="619" mass="68683">MATSFRKLSDPEVRSVIARAPPSHTFHRSPAAWEDQILYFLLPDRFSDNAEKGYKDIGGRPVTGGTTAKYGPQDSANAIGMDDEAAQWSSSGTVFVGGKLKGLKSKLGYLKRLGVTALWIGPIFKNVSTLQTYHGYGVHHFLDIDPRFGTREDLKDLVAAAHKQDIYVLLDIILNHSGNVFEYKADNPHYTGDTYDVKGFYDENRAAKIPLAKVDEEKYPSAFPDAAIWPAELQTADCFTRKGQINDDGWDRIPEYLDGDFYDLKDIALGDSSPDNFYATPALKALCQCYQYWVAYSDIDGYRIDTVKHMGDGPTRYFASVIHEYAQRLGKEKFLLIGEITGSRALETVEATGIDAALGIGDVQEKLWRVPKGQANPIEYFDLFRNALYLNKGSHTWFRDKVVTMIDDHDQVWRGSYKGRFCSEGNGTQVVIGAVALNLFTLGIPCIYYGTEQAFDGQGGSDRYIREAMFGGVFGAFRSKDRHFFDEENHVWEAISGLAEIRGKEMALRRGRQYLRDISGDGVHFGLPGNIGQSPMRSVIAWSRLFAGEEVLCAITTDPSKALSVWVTVDSEVHGPGSTMSLVHSTSTDKVPESLIVEGRNGRSVVQITVPSGGVVVYK</sequence>
<dbReference type="PANTHER" id="PTHR10357">
    <property type="entry name" value="ALPHA-AMYLASE FAMILY MEMBER"/>
    <property type="match status" value="1"/>
</dbReference>
<reference evidence="3 4" key="1">
    <citation type="submission" date="2013-03" db="EMBL/GenBank/DDBJ databases">
        <title>The Genome Sequence of Capronia coronata CBS 617.96.</title>
        <authorList>
            <consortium name="The Broad Institute Genomics Platform"/>
            <person name="Cuomo C."/>
            <person name="de Hoog S."/>
            <person name="Gorbushina A."/>
            <person name="Walker B."/>
            <person name="Young S.K."/>
            <person name="Zeng Q."/>
            <person name="Gargeya S."/>
            <person name="Fitzgerald M."/>
            <person name="Haas B."/>
            <person name="Abouelleil A."/>
            <person name="Allen A.W."/>
            <person name="Alvarado L."/>
            <person name="Arachchi H.M."/>
            <person name="Berlin A.M."/>
            <person name="Chapman S.B."/>
            <person name="Gainer-Dewar J."/>
            <person name="Goldberg J."/>
            <person name="Griggs A."/>
            <person name="Gujja S."/>
            <person name="Hansen M."/>
            <person name="Howarth C."/>
            <person name="Imamovic A."/>
            <person name="Ireland A."/>
            <person name="Larimer J."/>
            <person name="McCowan C."/>
            <person name="Murphy C."/>
            <person name="Pearson M."/>
            <person name="Poon T.W."/>
            <person name="Priest M."/>
            <person name="Roberts A."/>
            <person name="Saif S."/>
            <person name="Shea T."/>
            <person name="Sisk P."/>
            <person name="Sykes S."/>
            <person name="Wortman J."/>
            <person name="Nusbaum C."/>
            <person name="Birren B."/>
        </authorList>
    </citation>
    <scope>NUCLEOTIDE SEQUENCE [LARGE SCALE GENOMIC DNA]</scope>
    <source>
        <strain evidence="3 4">CBS 617.96</strain>
    </source>
</reference>
<dbReference type="SUPFAM" id="SSF51445">
    <property type="entry name" value="(Trans)glycosidases"/>
    <property type="match status" value="1"/>
</dbReference>
<proteinExistence type="inferred from homology"/>
<dbReference type="GeneID" id="19158850"/>
<dbReference type="Pfam" id="PF00128">
    <property type="entry name" value="Alpha-amylase"/>
    <property type="match status" value="1"/>
</dbReference>
<dbReference type="AlphaFoldDB" id="W9YDD5"/>
<dbReference type="RefSeq" id="XP_007723051.1">
    <property type="nucleotide sequence ID" value="XM_007724861.1"/>
</dbReference>
<dbReference type="OrthoDB" id="204980at2759"/>
<dbReference type="EMBL" id="AMWN01000003">
    <property type="protein sequence ID" value="EXJ90857.1"/>
    <property type="molecule type" value="Genomic_DNA"/>
</dbReference>
<comment type="caution">
    <text evidence="3">The sequence shown here is derived from an EMBL/GenBank/DDBJ whole genome shotgun (WGS) entry which is preliminary data.</text>
</comment>
<evidence type="ECO:0000313" key="4">
    <source>
        <dbReference type="Proteomes" id="UP000019484"/>
    </source>
</evidence>
<evidence type="ECO:0000256" key="1">
    <source>
        <dbReference type="ARBA" id="ARBA00008061"/>
    </source>
</evidence>
<gene>
    <name evidence="3" type="ORF">A1O1_03962</name>
</gene>
<evidence type="ECO:0000313" key="3">
    <source>
        <dbReference type="EMBL" id="EXJ90857.1"/>
    </source>
</evidence>
<dbReference type="PANTHER" id="PTHR10357:SF209">
    <property type="entry name" value="PERIPLASMIC ALPHA-AMYLASE"/>
    <property type="match status" value="1"/>
</dbReference>
<keyword evidence="4" id="KW-1185">Reference proteome</keyword>
<dbReference type="GO" id="GO:0005975">
    <property type="term" value="P:carbohydrate metabolic process"/>
    <property type="evidence" value="ECO:0007669"/>
    <property type="project" value="InterPro"/>
</dbReference>
<name>W9YDD5_9EURO</name>
<protein>
    <recommendedName>
        <fullName evidence="2">Glycosyl hydrolase family 13 catalytic domain-containing protein</fullName>
    </recommendedName>
</protein>
<comment type="similarity">
    <text evidence="1">Belongs to the glycosyl hydrolase 13 family.</text>
</comment>
<dbReference type="Proteomes" id="UP000019484">
    <property type="component" value="Unassembled WGS sequence"/>
</dbReference>
<dbReference type="eggNOG" id="KOG0471">
    <property type="taxonomic scope" value="Eukaryota"/>
</dbReference>
<dbReference type="InterPro" id="IPR017853">
    <property type="entry name" value="GH"/>
</dbReference>
<dbReference type="Gene3D" id="3.20.20.80">
    <property type="entry name" value="Glycosidases"/>
    <property type="match status" value="1"/>
</dbReference>
<dbReference type="STRING" id="1182541.W9YDD5"/>
<dbReference type="CDD" id="cd11352">
    <property type="entry name" value="AmyAc_5"/>
    <property type="match status" value="1"/>
</dbReference>
<dbReference type="InterPro" id="IPR006047">
    <property type="entry name" value="GH13_cat_dom"/>
</dbReference>
<dbReference type="HOGENOM" id="CLU_031181_0_0_1"/>
<feature type="domain" description="Glycosyl hydrolase family 13 catalytic" evidence="2">
    <location>
        <begin position="40"/>
        <end position="502"/>
    </location>
</feature>
<evidence type="ECO:0000259" key="2">
    <source>
        <dbReference type="SMART" id="SM00642"/>
    </source>
</evidence>
<dbReference type="SMART" id="SM00642">
    <property type="entry name" value="Aamy"/>
    <property type="match status" value="1"/>
</dbReference>